<dbReference type="InterPro" id="IPR051544">
    <property type="entry name" value="TPS_OM_transporter"/>
</dbReference>
<evidence type="ECO:0000256" key="1">
    <source>
        <dbReference type="ARBA" id="ARBA00022452"/>
    </source>
</evidence>
<evidence type="ECO:0000259" key="6">
    <source>
        <dbReference type="Pfam" id="PF08479"/>
    </source>
</evidence>
<accession>A0A2D3WA88</accession>
<dbReference type="PANTHER" id="PTHR34597:SF1">
    <property type="entry name" value="HEME_HEMOPEXIN TRANSPORTER PROTEIN HUXB"/>
    <property type="match status" value="1"/>
</dbReference>
<keyword evidence="3" id="KW-0998">Cell outer membrane</keyword>
<evidence type="ECO:0000259" key="5">
    <source>
        <dbReference type="Pfam" id="PF03865"/>
    </source>
</evidence>
<evidence type="ECO:0000313" key="8">
    <source>
        <dbReference type="Proteomes" id="UP000228859"/>
    </source>
</evidence>
<name>A0A2D3WA88_9BACT</name>
<protein>
    <recommendedName>
        <fullName evidence="9">Polypeptide-transport-associated domain protein ShlB-type</fullName>
    </recommendedName>
</protein>
<organism evidence="7 8">
    <name type="scientific">Sulfuricurvum kujiense</name>
    <dbReference type="NCBI Taxonomy" id="148813"/>
    <lineage>
        <taxon>Bacteria</taxon>
        <taxon>Pseudomonadati</taxon>
        <taxon>Campylobacterota</taxon>
        <taxon>Epsilonproteobacteria</taxon>
        <taxon>Campylobacterales</taxon>
        <taxon>Sulfurimonadaceae</taxon>
        <taxon>Sulfuricurvum</taxon>
    </lineage>
</organism>
<dbReference type="RefSeq" id="WP_294896794.1">
    <property type="nucleotide sequence ID" value="NZ_DLUI01000100.1"/>
</dbReference>
<dbReference type="PROSITE" id="PS51257">
    <property type="entry name" value="PROKAR_LIPOPROTEIN"/>
    <property type="match status" value="1"/>
</dbReference>
<dbReference type="Proteomes" id="UP000228859">
    <property type="component" value="Unassembled WGS sequence"/>
</dbReference>
<dbReference type="GO" id="GO:0046819">
    <property type="term" value="P:protein secretion by the type V secretion system"/>
    <property type="evidence" value="ECO:0007669"/>
    <property type="project" value="TreeGrafter"/>
</dbReference>
<dbReference type="Pfam" id="PF08479">
    <property type="entry name" value="POTRA_2"/>
    <property type="match status" value="1"/>
</dbReference>
<keyword evidence="1" id="KW-1134">Transmembrane beta strand</keyword>
<dbReference type="Gene3D" id="3.10.20.310">
    <property type="entry name" value="membrane protein fhac"/>
    <property type="match status" value="1"/>
</dbReference>
<feature type="domain" description="Haemolysin activator HlyB C-terminal" evidence="5">
    <location>
        <begin position="203"/>
        <end position="486"/>
    </location>
</feature>
<reference evidence="7 8" key="1">
    <citation type="journal article" date="2017" name="Front. Microbiol.">
        <title>Comparative Genomic Analysis of the Class Epsilonproteobacteria and Proposed Reclassification to Epsilonbacteraeota (phyl. nov.).</title>
        <authorList>
            <person name="Waite D.W."/>
            <person name="Vanwonterghem I."/>
            <person name="Rinke C."/>
            <person name="Parks D.H."/>
            <person name="Zhang Y."/>
            <person name="Takai K."/>
            <person name="Sievert S.M."/>
            <person name="Simon J."/>
            <person name="Campbell B.J."/>
            <person name="Hanson T.E."/>
            <person name="Woyke T."/>
            <person name="Klotz M.G."/>
            <person name="Hugenholtz P."/>
        </authorList>
    </citation>
    <scope>NUCLEOTIDE SEQUENCE [LARGE SCALE GENOMIC DNA]</scope>
    <source>
        <strain evidence="7">UBA12443</strain>
    </source>
</reference>
<dbReference type="PANTHER" id="PTHR34597">
    <property type="entry name" value="SLR1661 PROTEIN"/>
    <property type="match status" value="1"/>
</dbReference>
<evidence type="ECO:0008006" key="9">
    <source>
        <dbReference type="Google" id="ProtNLM"/>
    </source>
</evidence>
<feature type="domain" description="Polypeptide-transport-associated ShlB-type" evidence="6">
    <location>
        <begin position="66"/>
        <end position="138"/>
    </location>
</feature>
<keyword evidence="2" id="KW-0812">Transmembrane</keyword>
<feature type="chain" id="PRO_5013548136" description="Polypeptide-transport-associated domain protein ShlB-type" evidence="4">
    <location>
        <begin position="20"/>
        <end position="557"/>
    </location>
</feature>
<feature type="signal peptide" evidence="4">
    <location>
        <begin position="1"/>
        <end position="19"/>
    </location>
</feature>
<dbReference type="Gene3D" id="2.40.160.50">
    <property type="entry name" value="membrane protein fhac: a member of the omp85/tpsb transporter family"/>
    <property type="match status" value="1"/>
</dbReference>
<gene>
    <name evidence="7" type="ORF">CFH83_06985</name>
</gene>
<dbReference type="AlphaFoldDB" id="A0A2D3WA88"/>
<keyword evidence="1" id="KW-0472">Membrane</keyword>
<evidence type="ECO:0000256" key="2">
    <source>
        <dbReference type="ARBA" id="ARBA00022692"/>
    </source>
</evidence>
<dbReference type="Pfam" id="PF03865">
    <property type="entry name" value="ShlB"/>
    <property type="match status" value="1"/>
</dbReference>
<proteinExistence type="predicted"/>
<dbReference type="InterPro" id="IPR013686">
    <property type="entry name" value="Polypept-transport_assoc_ShlB"/>
</dbReference>
<evidence type="ECO:0000256" key="4">
    <source>
        <dbReference type="SAM" id="SignalP"/>
    </source>
</evidence>
<sequence>MLIIRNISLLSLSAMACLAAVPDAGSISSDIQKQLDSSVKHPATPLQIGEKKEDIRPFDIGTRVMVRSFKITGNTLISSEELSSVVSHFIGKELSFTQLEDAARAIADYYREKGFSARAFLPPQEVVNGQIEIMVLEGKLSAIEIEAETAKRFSASRAKNIIETAHPTGKVLEIDKLQRGLLILNDTPGVTSASRLEAGAGAGDSKLRVKLQDAPLINGVFLGSNSGQRSTGRNQGIVSAGINSPSGIGDQITLQSMVTHGIRYGKLGYTIPLGASGAKIGASYSAMSYYVVLGPEATGTATTAGVNFSYPILRSGTKNLTFNSALDKKDYANYSAGTLISDKTAHVFSNGLTYTKFDTSGQTSLGFTYTLGYINLKDNESDYLADQQTKRSHGRYSKLTLNASRNQMLNETTFLSTNFTAQKSSKNLDSGEKMYLGGSSGIRAYPSNEGGGDEGYMISLELSKSFANNFAGSVFYDYGRIKQNRDLYNGALTTLNPYNIYDLKGWGLSTTYTQGTMSIKGSVAWRVGTNPNTQADGSDNDGTKEAARVWVSLSKAF</sequence>
<dbReference type="InterPro" id="IPR005565">
    <property type="entry name" value="Hemolysn_activator_HlyB_C"/>
</dbReference>
<dbReference type="EMBL" id="DLUI01000100">
    <property type="protein sequence ID" value="DAB38231.1"/>
    <property type="molecule type" value="Genomic_DNA"/>
</dbReference>
<dbReference type="GO" id="GO:0098046">
    <property type="term" value="C:type V protein secretion system complex"/>
    <property type="evidence" value="ECO:0007669"/>
    <property type="project" value="TreeGrafter"/>
</dbReference>
<keyword evidence="4" id="KW-0732">Signal</keyword>
<dbReference type="GO" id="GO:0008320">
    <property type="term" value="F:protein transmembrane transporter activity"/>
    <property type="evidence" value="ECO:0007669"/>
    <property type="project" value="TreeGrafter"/>
</dbReference>
<comment type="caution">
    <text evidence="7">The sequence shown here is derived from an EMBL/GenBank/DDBJ whole genome shotgun (WGS) entry which is preliminary data.</text>
</comment>
<evidence type="ECO:0000313" key="7">
    <source>
        <dbReference type="EMBL" id="DAB38231.1"/>
    </source>
</evidence>
<evidence type="ECO:0000256" key="3">
    <source>
        <dbReference type="ARBA" id="ARBA00023237"/>
    </source>
</evidence>